<protein>
    <submittedName>
        <fullName evidence="1">Uncharacterized protein</fullName>
    </submittedName>
</protein>
<dbReference type="EMBL" id="CASHTH010000587">
    <property type="protein sequence ID" value="CAI8005233.1"/>
    <property type="molecule type" value="Genomic_DNA"/>
</dbReference>
<keyword evidence="2" id="KW-1185">Reference proteome</keyword>
<organism evidence="1 2">
    <name type="scientific">Geodia barretti</name>
    <name type="common">Barrett's horny sponge</name>
    <dbReference type="NCBI Taxonomy" id="519541"/>
    <lineage>
        <taxon>Eukaryota</taxon>
        <taxon>Metazoa</taxon>
        <taxon>Porifera</taxon>
        <taxon>Demospongiae</taxon>
        <taxon>Heteroscleromorpha</taxon>
        <taxon>Tetractinellida</taxon>
        <taxon>Astrophorina</taxon>
        <taxon>Geodiidae</taxon>
        <taxon>Geodia</taxon>
    </lineage>
</organism>
<dbReference type="Gene3D" id="3.40.1080.10">
    <property type="entry name" value="Glutaconate Coenzyme A-transferase"/>
    <property type="match status" value="1"/>
</dbReference>
<dbReference type="SUPFAM" id="SSF100950">
    <property type="entry name" value="NagB/RpiA/CoA transferase-like"/>
    <property type="match status" value="1"/>
</dbReference>
<name>A0AA35R5M4_GEOBA</name>
<evidence type="ECO:0000313" key="2">
    <source>
        <dbReference type="Proteomes" id="UP001174909"/>
    </source>
</evidence>
<dbReference type="Proteomes" id="UP001174909">
    <property type="component" value="Unassembled WGS sequence"/>
</dbReference>
<comment type="caution">
    <text evidence="1">The sequence shown here is derived from an EMBL/GenBank/DDBJ whole genome shotgun (WGS) entry which is preliminary data.</text>
</comment>
<sequence>MEQWNPRALLSLTIYTQRLPGSRENGLRLVEIGEGVSLDDVRAATGASFQVSADLKTMGLTSIMFR</sequence>
<reference evidence="1" key="1">
    <citation type="submission" date="2023-03" db="EMBL/GenBank/DDBJ databases">
        <authorList>
            <person name="Steffen K."/>
            <person name="Cardenas P."/>
        </authorList>
    </citation>
    <scope>NUCLEOTIDE SEQUENCE</scope>
</reference>
<accession>A0AA35R5M4</accession>
<gene>
    <name evidence="1" type="ORF">GBAR_LOCUS4105</name>
</gene>
<evidence type="ECO:0000313" key="1">
    <source>
        <dbReference type="EMBL" id="CAI8005233.1"/>
    </source>
</evidence>
<dbReference type="InterPro" id="IPR037171">
    <property type="entry name" value="NagB/RpiA_transferase-like"/>
</dbReference>
<dbReference type="AlphaFoldDB" id="A0AA35R5M4"/>
<proteinExistence type="predicted"/>